<sequence length="625" mass="72002">MAIVGLVIFALSLIGYSGTLRYLGINAYLAWITAILLQILTLYVFAMLNLLRWGIWFVVGLGLILYGSRLMLISRGKGRLKFEGLHLFDVWLAGLGLAMMIVLYQSPLVHYDNFSHWALIVKFLNFTGHLPGATDTIISFSSYPPATALFINQFVSLVGFSDGTMLVAQFILIWAASYSIFAVLRDRTRGLMSLVLCFTITISYVFNIAIRLNNLLVDYVLPILTVAALVGIFVYRKKPLLLWLHTVLFSAVLLLVKNSAAFFVAVIAIYFLFILCKYTRGHWVRRSWRVLYRFTSALAISVGPFIWWQHHVHQTFTVSKHEISTQAYSHRLATEGIGKALKIGHKMVLQLLNPNSLSVQGIILINLTLIIAAILIRHGFHTENHLLRHLLLLDVMMLLYFGSLYGMYVLSMPYKEAIVLDGYERYMSSVVILCLFIGAMMLVRSMDFALYEQQFARRDLRTFHSIFTKKFYQIATFILLIFSIIMMLSEINGTNFSNHYNRNTIPLQLKRIAQPWRHYNQTKILVVDPHIGDVADYYAGFVSKYYFFSDKATAQENFNESPRQFRRQIQRYQYVAIPEYHHTFTVMMQHAYRQKGVRIGFFKVTKHGLQRIKPTETQFNANVQQ</sequence>
<feature type="transmembrane region" description="Helical" evidence="1">
    <location>
        <begin position="53"/>
        <end position="72"/>
    </location>
</feature>
<name>A0A1K2I5S6_9LACO</name>
<protein>
    <submittedName>
        <fullName evidence="2">Uncharacterized protein</fullName>
    </submittedName>
</protein>
<feature type="transmembrane region" description="Helical" evidence="1">
    <location>
        <begin position="390"/>
        <end position="410"/>
    </location>
</feature>
<feature type="transmembrane region" description="Helical" evidence="1">
    <location>
        <begin position="166"/>
        <end position="184"/>
    </location>
</feature>
<keyword evidence="1" id="KW-0472">Membrane</keyword>
<feature type="transmembrane region" description="Helical" evidence="1">
    <location>
        <begin position="430"/>
        <end position="450"/>
    </location>
</feature>
<dbReference type="EMBL" id="LT634362">
    <property type="protein sequence ID" value="SFZ87692.1"/>
    <property type="molecule type" value="Genomic_DNA"/>
</dbReference>
<feature type="transmembrane region" description="Helical" evidence="1">
    <location>
        <begin position="216"/>
        <end position="235"/>
    </location>
</feature>
<gene>
    <name evidence="2" type="ORF">LREN565_0805</name>
</gene>
<keyword evidence="1" id="KW-1133">Transmembrane helix</keyword>
<dbReference type="AlphaFoldDB" id="A0A1K2I5S6"/>
<feature type="transmembrane region" description="Helical" evidence="1">
    <location>
        <begin position="6"/>
        <end position="23"/>
    </location>
</feature>
<evidence type="ECO:0000256" key="1">
    <source>
        <dbReference type="SAM" id="Phobius"/>
    </source>
</evidence>
<feature type="transmembrane region" description="Helical" evidence="1">
    <location>
        <begin position="262"/>
        <end position="278"/>
    </location>
</feature>
<feature type="transmembrane region" description="Helical" evidence="1">
    <location>
        <begin position="357"/>
        <end position="378"/>
    </location>
</feature>
<feature type="transmembrane region" description="Helical" evidence="1">
    <location>
        <begin position="28"/>
        <end position="47"/>
    </location>
</feature>
<feature type="transmembrane region" description="Helical" evidence="1">
    <location>
        <begin position="240"/>
        <end position="256"/>
    </location>
</feature>
<proteinExistence type="predicted"/>
<reference evidence="2" key="1">
    <citation type="submission" date="2016-11" db="EMBL/GenBank/DDBJ databases">
        <authorList>
            <person name="Jaros S."/>
            <person name="Januszkiewicz K."/>
            <person name="Wedrychowicz H."/>
        </authorList>
    </citation>
    <scope>NUCLEOTIDE SEQUENCE</scope>
    <source>
        <strain evidence="2">ACA-DC 565</strain>
    </source>
</reference>
<keyword evidence="1" id="KW-0812">Transmembrane</keyword>
<feature type="transmembrane region" description="Helical" evidence="1">
    <location>
        <begin position="471"/>
        <end position="489"/>
    </location>
</feature>
<feature type="transmembrane region" description="Helical" evidence="1">
    <location>
        <begin position="84"/>
        <end position="104"/>
    </location>
</feature>
<feature type="transmembrane region" description="Helical" evidence="1">
    <location>
        <begin position="191"/>
        <end position="210"/>
    </location>
</feature>
<organism evidence="2">
    <name type="scientific">Loigolactobacillus rennini</name>
    <dbReference type="NCBI Taxonomy" id="238013"/>
    <lineage>
        <taxon>Bacteria</taxon>
        <taxon>Bacillati</taxon>
        <taxon>Bacillota</taxon>
        <taxon>Bacilli</taxon>
        <taxon>Lactobacillales</taxon>
        <taxon>Lactobacillaceae</taxon>
        <taxon>Loigolactobacillus</taxon>
    </lineage>
</organism>
<feature type="transmembrane region" description="Helical" evidence="1">
    <location>
        <begin position="290"/>
        <end position="308"/>
    </location>
</feature>
<evidence type="ECO:0000313" key="2">
    <source>
        <dbReference type="EMBL" id="SFZ87692.1"/>
    </source>
</evidence>
<accession>A0A1K2I5S6</accession>